<feature type="non-terminal residue" evidence="2">
    <location>
        <position position="1"/>
    </location>
</feature>
<evidence type="ECO:0000259" key="1">
    <source>
        <dbReference type="Pfam" id="PF03457"/>
    </source>
</evidence>
<dbReference type="PANTHER" id="PTHR33418">
    <property type="entry name" value="HELICASE-ASSOCIATED"/>
    <property type="match status" value="1"/>
</dbReference>
<evidence type="ECO:0000313" key="2">
    <source>
        <dbReference type="EMBL" id="EJK45690.1"/>
    </source>
</evidence>
<dbReference type="EMBL" id="AGNL01048334">
    <property type="protein sequence ID" value="EJK45690.1"/>
    <property type="molecule type" value="Genomic_DNA"/>
</dbReference>
<accession>K0R1C7</accession>
<protein>
    <recommendedName>
        <fullName evidence="1">Helicase-associated domain-containing protein</fullName>
    </recommendedName>
</protein>
<sequence length="186" mass="21830">FKNVHGDCNVPQSQGPLGKWVDKQRVNYKNEKLSQDRIDLLESIDFTWVLREQTVTELRWKFDEQWKIRFTELVHYLVVHGNCNVPQKFGSLGNWVKNQRQVYKDGGMSQFRIDYLESIGFVWKKKRVGNEWHPDKYSKPDPKAIARIISDDLLSSAPEGLKTGIKADRDLSEAFQEYLDKLENNK</sequence>
<dbReference type="Gene3D" id="6.10.140.530">
    <property type="match status" value="2"/>
</dbReference>
<keyword evidence="3" id="KW-1185">Reference proteome</keyword>
<dbReference type="Proteomes" id="UP000266841">
    <property type="component" value="Unassembled WGS sequence"/>
</dbReference>
<proteinExistence type="predicted"/>
<name>K0R1C7_THAOC</name>
<dbReference type="InterPro" id="IPR005114">
    <property type="entry name" value="Helicase_assoc"/>
</dbReference>
<dbReference type="AlphaFoldDB" id="K0R1C7"/>
<organism evidence="2 3">
    <name type="scientific">Thalassiosira oceanica</name>
    <name type="common">Marine diatom</name>
    <dbReference type="NCBI Taxonomy" id="159749"/>
    <lineage>
        <taxon>Eukaryota</taxon>
        <taxon>Sar</taxon>
        <taxon>Stramenopiles</taxon>
        <taxon>Ochrophyta</taxon>
        <taxon>Bacillariophyta</taxon>
        <taxon>Coscinodiscophyceae</taxon>
        <taxon>Thalassiosirophycidae</taxon>
        <taxon>Thalassiosirales</taxon>
        <taxon>Thalassiosiraceae</taxon>
        <taxon>Thalassiosira</taxon>
    </lineage>
</organism>
<dbReference type="PANTHER" id="PTHR33418:SF1">
    <property type="entry name" value="HELICASE-ASSOCIATED DOMAIN-CONTAINING PROTEIN"/>
    <property type="match status" value="1"/>
</dbReference>
<reference evidence="2 3" key="1">
    <citation type="journal article" date="2012" name="Genome Biol.">
        <title>Genome and low-iron response of an oceanic diatom adapted to chronic iron limitation.</title>
        <authorList>
            <person name="Lommer M."/>
            <person name="Specht M."/>
            <person name="Roy A.S."/>
            <person name="Kraemer L."/>
            <person name="Andreson R."/>
            <person name="Gutowska M.A."/>
            <person name="Wolf J."/>
            <person name="Bergner S.V."/>
            <person name="Schilhabel M.B."/>
            <person name="Klostermeier U.C."/>
            <person name="Beiko R.G."/>
            <person name="Rosenstiel P."/>
            <person name="Hippler M."/>
            <person name="Laroche J."/>
        </authorList>
    </citation>
    <scope>NUCLEOTIDE SEQUENCE [LARGE SCALE GENOMIC DNA]</scope>
    <source>
        <strain evidence="2 3">CCMP1005</strain>
    </source>
</reference>
<dbReference type="OrthoDB" id="44064at2759"/>
<comment type="caution">
    <text evidence="2">The sequence shown here is derived from an EMBL/GenBank/DDBJ whole genome shotgun (WGS) entry which is preliminary data.</text>
</comment>
<feature type="domain" description="Helicase-associated" evidence="1">
    <location>
        <begin position="1"/>
        <end position="46"/>
    </location>
</feature>
<gene>
    <name evidence="2" type="ORF">THAOC_35686</name>
</gene>
<dbReference type="Pfam" id="PF03457">
    <property type="entry name" value="HA"/>
    <property type="match status" value="2"/>
</dbReference>
<evidence type="ECO:0000313" key="3">
    <source>
        <dbReference type="Proteomes" id="UP000266841"/>
    </source>
</evidence>
<feature type="domain" description="Helicase-associated" evidence="1">
    <location>
        <begin position="63"/>
        <end position="121"/>
    </location>
</feature>